<evidence type="ECO:0000256" key="2">
    <source>
        <dbReference type="ARBA" id="ARBA00022737"/>
    </source>
</evidence>
<accession>A0AAR2IL85</accession>
<sequence>MKGQDAVKVDLQRNRLRQVTGISRLSNLTELNLSRNDLVEFPLEIRQLRSLGKLYMNQNNIKSIPEGILPSLERLQFLKMSTNRLLRLPSDMNTCQSLTYLNLSNNSLKDLQPLVGLLRLKELYVEKNQLAELPFVLYFSKMVNSTNRTCNLIWVVETLHSTVYMHVVTVMTKY</sequence>
<keyword evidence="1" id="KW-0433">Leucine-rich repeat</keyword>
<dbReference type="SMART" id="SM00369">
    <property type="entry name" value="LRR_TYP"/>
    <property type="match status" value="4"/>
</dbReference>
<dbReference type="Pfam" id="PF00560">
    <property type="entry name" value="LRR_1"/>
    <property type="match status" value="1"/>
</dbReference>
<dbReference type="Ensembl" id="ENSPNAT00000078833.1">
    <property type="protein sequence ID" value="ENSPNAP00000038769.1"/>
    <property type="gene ID" value="ENSPNAG00000032385.1"/>
</dbReference>
<dbReference type="InterPro" id="IPR032675">
    <property type="entry name" value="LRR_dom_sf"/>
</dbReference>
<dbReference type="SUPFAM" id="SSF52058">
    <property type="entry name" value="L domain-like"/>
    <property type="match status" value="1"/>
</dbReference>
<gene>
    <name evidence="3" type="primary">LRRC51</name>
</gene>
<dbReference type="InterPro" id="IPR001611">
    <property type="entry name" value="Leu-rich_rpt"/>
</dbReference>
<organism evidence="3 4">
    <name type="scientific">Pygocentrus nattereri</name>
    <name type="common">Red-bellied piranha</name>
    <dbReference type="NCBI Taxonomy" id="42514"/>
    <lineage>
        <taxon>Eukaryota</taxon>
        <taxon>Metazoa</taxon>
        <taxon>Chordata</taxon>
        <taxon>Craniata</taxon>
        <taxon>Vertebrata</taxon>
        <taxon>Euteleostomi</taxon>
        <taxon>Actinopterygii</taxon>
        <taxon>Neopterygii</taxon>
        <taxon>Teleostei</taxon>
        <taxon>Ostariophysi</taxon>
        <taxon>Characiformes</taxon>
        <taxon>Characoidei</taxon>
        <taxon>Pygocentrus</taxon>
    </lineage>
</organism>
<dbReference type="PROSITE" id="PS51450">
    <property type="entry name" value="LRR"/>
    <property type="match status" value="2"/>
</dbReference>
<reference evidence="3" key="3">
    <citation type="submission" date="2025-09" db="UniProtKB">
        <authorList>
            <consortium name="Ensembl"/>
        </authorList>
    </citation>
    <scope>IDENTIFICATION</scope>
</reference>
<dbReference type="AlphaFoldDB" id="A0AAR2IL85"/>
<dbReference type="InterPro" id="IPR050216">
    <property type="entry name" value="LRR_domain-containing"/>
</dbReference>
<proteinExistence type="predicted"/>
<name>A0AAR2IL85_PYGNA</name>
<reference evidence="3" key="2">
    <citation type="submission" date="2025-08" db="UniProtKB">
        <authorList>
            <consortium name="Ensembl"/>
        </authorList>
    </citation>
    <scope>IDENTIFICATION</scope>
</reference>
<dbReference type="GO" id="GO:0005737">
    <property type="term" value="C:cytoplasm"/>
    <property type="evidence" value="ECO:0007669"/>
    <property type="project" value="TreeGrafter"/>
</dbReference>
<evidence type="ECO:0000256" key="1">
    <source>
        <dbReference type="ARBA" id="ARBA00022614"/>
    </source>
</evidence>
<evidence type="ECO:0000313" key="4">
    <source>
        <dbReference type="Proteomes" id="UP001501920"/>
    </source>
</evidence>
<keyword evidence="2" id="KW-0677">Repeat</keyword>
<dbReference type="GeneTree" id="ENSGT00960000187709"/>
<dbReference type="Gene3D" id="3.80.10.10">
    <property type="entry name" value="Ribonuclease Inhibitor"/>
    <property type="match status" value="1"/>
</dbReference>
<keyword evidence="4" id="KW-1185">Reference proteome</keyword>
<dbReference type="Pfam" id="PF12799">
    <property type="entry name" value="LRR_4"/>
    <property type="match status" value="1"/>
</dbReference>
<dbReference type="PANTHER" id="PTHR48051">
    <property type="match status" value="1"/>
</dbReference>
<protein>
    <submittedName>
        <fullName evidence="3">Uncharacterized protein</fullName>
    </submittedName>
</protein>
<dbReference type="InterPro" id="IPR003591">
    <property type="entry name" value="Leu-rich_rpt_typical-subtyp"/>
</dbReference>
<dbReference type="InterPro" id="IPR025875">
    <property type="entry name" value="Leu-rich_rpt_4"/>
</dbReference>
<dbReference type="Proteomes" id="UP001501920">
    <property type="component" value="Chromosome 25"/>
</dbReference>
<evidence type="ECO:0000313" key="3">
    <source>
        <dbReference type="Ensembl" id="ENSPNAP00000038769.1"/>
    </source>
</evidence>
<reference evidence="3 4" key="1">
    <citation type="submission" date="2020-10" db="EMBL/GenBank/DDBJ databases">
        <title>Pygocentrus nattereri (red-bellied piranha) genome, fPygNat1, primary haplotype.</title>
        <authorList>
            <person name="Myers G."/>
            <person name="Meyer A."/>
            <person name="Karagic N."/>
            <person name="Pippel M."/>
            <person name="Winkler S."/>
            <person name="Tracey A."/>
            <person name="Wood J."/>
            <person name="Formenti G."/>
            <person name="Howe K."/>
            <person name="Fedrigo O."/>
            <person name="Jarvis E.D."/>
        </authorList>
    </citation>
    <scope>NUCLEOTIDE SEQUENCE [LARGE SCALE GENOMIC DNA]</scope>
</reference>
<dbReference type="PANTHER" id="PTHR48051:SF55">
    <property type="entry name" value="MALIGNANT FIBROUS HISTIOCYTOMA-AMPLIFIED SEQUENCE 1 HOMOLOG"/>
    <property type="match status" value="1"/>
</dbReference>